<keyword evidence="5" id="KW-1185">Reference proteome</keyword>
<dbReference type="AlphaFoldDB" id="A0A3E2H1H9"/>
<evidence type="ECO:0000256" key="3">
    <source>
        <dbReference type="PROSITE-ProRule" id="PRU00023"/>
    </source>
</evidence>
<dbReference type="InterPro" id="IPR036770">
    <property type="entry name" value="Ankyrin_rpt-contain_sf"/>
</dbReference>
<name>A0A3E2H1H9_SCYLI</name>
<dbReference type="InterPro" id="IPR002110">
    <property type="entry name" value="Ankyrin_rpt"/>
</dbReference>
<evidence type="ECO:0000256" key="2">
    <source>
        <dbReference type="ARBA" id="ARBA00023043"/>
    </source>
</evidence>
<protein>
    <recommendedName>
        <fullName evidence="6">F-box domain-containing protein</fullName>
    </recommendedName>
</protein>
<dbReference type="SMART" id="SM00248">
    <property type="entry name" value="ANK"/>
    <property type="match status" value="5"/>
</dbReference>
<reference evidence="4 5" key="1">
    <citation type="submission" date="2018-05" db="EMBL/GenBank/DDBJ databases">
        <title>Draft genome sequence of Scytalidium lignicola DSM 105466, a ubiquitous saprotrophic fungus.</title>
        <authorList>
            <person name="Buettner E."/>
            <person name="Gebauer A.M."/>
            <person name="Hofrichter M."/>
            <person name="Liers C."/>
            <person name="Kellner H."/>
        </authorList>
    </citation>
    <scope>NUCLEOTIDE SEQUENCE [LARGE SCALE GENOMIC DNA]</scope>
    <source>
        <strain evidence="4 5">DSM 105466</strain>
    </source>
</reference>
<dbReference type="Proteomes" id="UP000258309">
    <property type="component" value="Unassembled WGS sequence"/>
</dbReference>
<accession>A0A3E2H1H9</accession>
<keyword evidence="1" id="KW-0677">Repeat</keyword>
<feature type="repeat" description="ANK" evidence="3">
    <location>
        <begin position="131"/>
        <end position="163"/>
    </location>
</feature>
<gene>
    <name evidence="4" type="ORF">B7463_g9125</name>
</gene>
<dbReference type="OrthoDB" id="20872at2759"/>
<evidence type="ECO:0008006" key="6">
    <source>
        <dbReference type="Google" id="ProtNLM"/>
    </source>
</evidence>
<dbReference type="Pfam" id="PF12796">
    <property type="entry name" value="Ank_2"/>
    <property type="match status" value="1"/>
</dbReference>
<dbReference type="PANTHER" id="PTHR24198">
    <property type="entry name" value="ANKYRIN REPEAT AND PROTEIN KINASE DOMAIN-CONTAINING PROTEIN"/>
    <property type="match status" value="1"/>
</dbReference>
<dbReference type="EMBL" id="NCSJ02000217">
    <property type="protein sequence ID" value="RFU27215.1"/>
    <property type="molecule type" value="Genomic_DNA"/>
</dbReference>
<dbReference type="Gene3D" id="1.25.40.20">
    <property type="entry name" value="Ankyrin repeat-containing domain"/>
    <property type="match status" value="2"/>
</dbReference>
<dbReference type="SUPFAM" id="SSF48403">
    <property type="entry name" value="Ankyrin repeat"/>
    <property type="match status" value="1"/>
</dbReference>
<feature type="non-terminal residue" evidence="4">
    <location>
        <position position="1"/>
    </location>
</feature>
<dbReference type="PROSITE" id="PS50297">
    <property type="entry name" value="ANK_REP_REGION"/>
    <property type="match status" value="2"/>
</dbReference>
<evidence type="ECO:0000313" key="5">
    <source>
        <dbReference type="Proteomes" id="UP000258309"/>
    </source>
</evidence>
<evidence type="ECO:0000256" key="1">
    <source>
        <dbReference type="ARBA" id="ARBA00022737"/>
    </source>
</evidence>
<organism evidence="4 5">
    <name type="scientific">Scytalidium lignicola</name>
    <name type="common">Hyphomycete</name>
    <dbReference type="NCBI Taxonomy" id="5539"/>
    <lineage>
        <taxon>Eukaryota</taxon>
        <taxon>Fungi</taxon>
        <taxon>Dikarya</taxon>
        <taxon>Ascomycota</taxon>
        <taxon>Pezizomycotina</taxon>
        <taxon>Leotiomycetes</taxon>
        <taxon>Leotiomycetes incertae sedis</taxon>
        <taxon>Scytalidium</taxon>
    </lineage>
</organism>
<feature type="repeat" description="ANK" evidence="3">
    <location>
        <begin position="98"/>
        <end position="130"/>
    </location>
</feature>
<sequence>MSLDGLPNEPTVRLRTFCSNSSLNALVQSSKRCAALLTPVLYHDEICFQATHSPMRERGLISNPRLRFLNCIPFWSSDTIIGYLRGLPNATFTLVGKYGETLLHHAAIGGNAKLVELFLSKNEDIDAGGMLNRSPLHYAVYSKDETTFNAILDHGANVISANEDSETVLFAAILYCSIKMVERIINSIILVPGNIFAPFTGASTLNLAVCGGNKSGVTALTGAAYWGHDNMVNLLPDYGAGIMNCDSVRLPALAYADGLQNNSLFQSSVISKLYVHDDISRLPASSHAKGVQDNNTFQRVVRATLEAGGDISAPCGRVESGANVLAPAHNDATALAYSLLNYDNNRVVHEQVGQVLITAMRIVKADFSAPFESRLGSQMIYLHLATDLGAKSLVQILIESAADALALDDKQRTALLLIIFAGHEATGNSGSRLTADIGGLVLGGLVSEH</sequence>
<evidence type="ECO:0000313" key="4">
    <source>
        <dbReference type="EMBL" id="RFU27215.1"/>
    </source>
</evidence>
<keyword evidence="2 3" id="KW-0040">ANK repeat</keyword>
<dbReference type="PANTHER" id="PTHR24198:SF165">
    <property type="entry name" value="ANKYRIN REPEAT-CONTAINING PROTEIN-RELATED"/>
    <property type="match status" value="1"/>
</dbReference>
<proteinExistence type="predicted"/>
<dbReference type="PROSITE" id="PS50088">
    <property type="entry name" value="ANK_REPEAT"/>
    <property type="match status" value="2"/>
</dbReference>
<comment type="caution">
    <text evidence="4">The sequence shown here is derived from an EMBL/GenBank/DDBJ whole genome shotgun (WGS) entry which is preliminary data.</text>
</comment>
<feature type="non-terminal residue" evidence="4">
    <location>
        <position position="449"/>
    </location>
</feature>
<dbReference type="STRING" id="5539.A0A3E2H1H9"/>